<keyword evidence="2" id="KW-1185">Reference proteome</keyword>
<name>A0ABU2A9R4_9BURK</name>
<protein>
    <submittedName>
        <fullName evidence="1">Uncharacterized protein</fullName>
    </submittedName>
</protein>
<comment type="caution">
    <text evidence="1">The sequence shown here is derived from an EMBL/GenBank/DDBJ whole genome shotgun (WGS) entry which is preliminary data.</text>
</comment>
<evidence type="ECO:0000313" key="1">
    <source>
        <dbReference type="EMBL" id="MDR7333755.1"/>
    </source>
</evidence>
<organism evidence="1 2">
    <name type="scientific">Roseateles asaccharophilus</name>
    <dbReference type="NCBI Taxonomy" id="582607"/>
    <lineage>
        <taxon>Bacteria</taxon>
        <taxon>Pseudomonadati</taxon>
        <taxon>Pseudomonadota</taxon>
        <taxon>Betaproteobacteria</taxon>
        <taxon>Burkholderiales</taxon>
        <taxon>Sphaerotilaceae</taxon>
        <taxon>Roseateles</taxon>
    </lineage>
</organism>
<sequence length="333" mass="36299">MFEIVIYAALLVLCCVLALLLILQRQSKANASAQAWRLGHEQGHAQAKAQYAQQVARMTAYEQLLRGQTGGVGKHLADTREVAELIHRQAPALLRESNGLAQLLHGNDEFLNQLLDAYVAADQDGGGAQSRAAARLPAGIYADVFEAAGLPAPGAVVGKYFVLALEAGILVIRTTGKQGCFGRLRLARRDLERFFNDLTTKPRSLADERDAELTCRGLYRVDVNDDTRYGQLVIEVASPSSGHLYFGNPELEQEPLRELKSLKRAAQKLLEDEAKSPTRKSAAQRARILRRDALLGHVPDSGLCAACEGDVTMRLRLGDKPMGCPLCGTAWSE</sequence>
<evidence type="ECO:0000313" key="2">
    <source>
        <dbReference type="Proteomes" id="UP001180825"/>
    </source>
</evidence>
<dbReference type="EMBL" id="JAVDXV010000005">
    <property type="protein sequence ID" value="MDR7333755.1"/>
    <property type="molecule type" value="Genomic_DNA"/>
</dbReference>
<accession>A0ABU2A9R4</accession>
<dbReference type="RefSeq" id="WP_310329755.1">
    <property type="nucleotide sequence ID" value="NZ_JAVDXV010000005.1"/>
</dbReference>
<dbReference type="Proteomes" id="UP001180825">
    <property type="component" value="Unassembled WGS sequence"/>
</dbReference>
<gene>
    <name evidence="1" type="ORF">J2X21_002897</name>
</gene>
<reference evidence="1 2" key="1">
    <citation type="submission" date="2023-07" db="EMBL/GenBank/DDBJ databases">
        <title>Sorghum-associated microbial communities from plants grown in Nebraska, USA.</title>
        <authorList>
            <person name="Schachtman D."/>
        </authorList>
    </citation>
    <scope>NUCLEOTIDE SEQUENCE [LARGE SCALE GENOMIC DNA]</scope>
    <source>
        <strain evidence="1 2">BE316</strain>
    </source>
</reference>
<proteinExistence type="predicted"/>